<dbReference type="Pfam" id="PF06114">
    <property type="entry name" value="Peptidase_M78"/>
    <property type="match status" value="1"/>
</dbReference>
<dbReference type="Gene3D" id="1.10.10.2910">
    <property type="match status" value="1"/>
</dbReference>
<proteinExistence type="predicted"/>
<dbReference type="RefSeq" id="WP_087256363.1">
    <property type="nucleotide sequence ID" value="NZ_JAFILD010000021.1"/>
</dbReference>
<dbReference type="InterPro" id="IPR052345">
    <property type="entry name" value="Rad_response_metalloprotease"/>
</dbReference>
<reference evidence="3" key="1">
    <citation type="submission" date="2017-04" db="EMBL/GenBank/DDBJ databases">
        <title>Function of individual gut microbiota members based on whole genome sequencing of pure cultures obtained from chicken caecum.</title>
        <authorList>
            <person name="Medvecky M."/>
            <person name="Cejkova D."/>
            <person name="Polansky O."/>
            <person name="Karasova D."/>
            <person name="Kubasova T."/>
            <person name="Cizek A."/>
            <person name="Rychlik I."/>
        </authorList>
    </citation>
    <scope>NUCLEOTIDE SEQUENCE [LARGE SCALE GENOMIC DNA]</scope>
    <source>
        <strain evidence="3">An149</strain>
    </source>
</reference>
<evidence type="ECO:0000259" key="1">
    <source>
        <dbReference type="Pfam" id="PF06114"/>
    </source>
</evidence>
<name>A0A1Y4QIK1_9FIRM</name>
<sequence>MDYSKKNERTPIIEIAKAMGFKVFTARFDDRNLSGTIGISKKLRKKYGSDKVIILNNQDTDKHILFTLAHELAHYIFDYISDSSEEYSNSYRTNESQTDSELRANRFAASFLMPASSFSNTYKALLKDKKDKETIIKKLSDIFNVPETAVRIRIEELELDNE</sequence>
<feature type="domain" description="IrrE N-terminal-like" evidence="1">
    <location>
        <begin position="17"/>
        <end position="154"/>
    </location>
</feature>
<evidence type="ECO:0000313" key="3">
    <source>
        <dbReference type="Proteomes" id="UP000196258"/>
    </source>
</evidence>
<evidence type="ECO:0000313" key="2">
    <source>
        <dbReference type="EMBL" id="OUQ05057.1"/>
    </source>
</evidence>
<protein>
    <recommendedName>
        <fullName evidence="1">IrrE N-terminal-like domain-containing protein</fullName>
    </recommendedName>
</protein>
<dbReference type="InterPro" id="IPR010359">
    <property type="entry name" value="IrrE_HExxH"/>
</dbReference>
<dbReference type="AlphaFoldDB" id="A0A1Y4QIK1"/>
<accession>A0A1Y4QIK1</accession>
<gene>
    <name evidence="2" type="ORF">B5E91_06965</name>
</gene>
<dbReference type="EMBL" id="NFLB01000007">
    <property type="protein sequence ID" value="OUQ05057.1"/>
    <property type="molecule type" value="Genomic_DNA"/>
</dbReference>
<dbReference type="Proteomes" id="UP000196258">
    <property type="component" value="Unassembled WGS sequence"/>
</dbReference>
<comment type="caution">
    <text evidence="2">The sequence shown here is derived from an EMBL/GenBank/DDBJ whole genome shotgun (WGS) entry which is preliminary data.</text>
</comment>
<organism evidence="2 3">
    <name type="scientific">Thomasclavelia spiroformis</name>
    <dbReference type="NCBI Taxonomy" id="29348"/>
    <lineage>
        <taxon>Bacteria</taxon>
        <taxon>Bacillati</taxon>
        <taxon>Bacillota</taxon>
        <taxon>Erysipelotrichia</taxon>
        <taxon>Erysipelotrichales</taxon>
        <taxon>Coprobacillaceae</taxon>
        <taxon>Thomasclavelia</taxon>
    </lineage>
</organism>
<dbReference type="PANTHER" id="PTHR43236">
    <property type="entry name" value="ANTITOXIN HIGA1"/>
    <property type="match status" value="1"/>
</dbReference>
<dbReference type="PANTHER" id="PTHR43236:SF2">
    <property type="entry name" value="BLL0069 PROTEIN"/>
    <property type="match status" value="1"/>
</dbReference>